<keyword evidence="2" id="KW-1185">Reference proteome</keyword>
<reference evidence="2" key="1">
    <citation type="journal article" date="2019" name="Int. J. Syst. Evol. Microbiol.">
        <title>The Global Catalogue of Microorganisms (GCM) 10K type strain sequencing project: providing services to taxonomists for standard genome sequencing and annotation.</title>
        <authorList>
            <consortium name="The Broad Institute Genomics Platform"/>
            <consortium name="The Broad Institute Genome Sequencing Center for Infectious Disease"/>
            <person name="Wu L."/>
            <person name="Ma J."/>
        </authorList>
    </citation>
    <scope>NUCLEOTIDE SEQUENCE [LARGE SCALE GENOMIC DNA]</scope>
    <source>
        <strain evidence="2">CCM 8979</strain>
    </source>
</reference>
<proteinExistence type="predicted"/>
<dbReference type="EMBL" id="JBHTOD010000003">
    <property type="protein sequence ID" value="MFD1455050.1"/>
    <property type="molecule type" value="Genomic_DNA"/>
</dbReference>
<gene>
    <name evidence="1" type="ORF">ACFQ44_05015</name>
</gene>
<evidence type="ECO:0000313" key="2">
    <source>
        <dbReference type="Proteomes" id="UP001597189"/>
    </source>
</evidence>
<comment type="caution">
    <text evidence="1">The sequence shown here is derived from an EMBL/GenBank/DDBJ whole genome shotgun (WGS) entry which is preliminary data.</text>
</comment>
<organism evidence="1 2">
    <name type="scientific">Levilactobacillus lanxiensis</name>
    <dbReference type="NCBI Taxonomy" id="2799568"/>
    <lineage>
        <taxon>Bacteria</taxon>
        <taxon>Bacillati</taxon>
        <taxon>Bacillota</taxon>
        <taxon>Bacilli</taxon>
        <taxon>Lactobacillales</taxon>
        <taxon>Lactobacillaceae</taxon>
        <taxon>Levilactobacillus</taxon>
    </lineage>
</organism>
<evidence type="ECO:0000313" key="1">
    <source>
        <dbReference type="EMBL" id="MFD1455050.1"/>
    </source>
</evidence>
<dbReference type="Proteomes" id="UP001597189">
    <property type="component" value="Unassembled WGS sequence"/>
</dbReference>
<name>A0ABW4D2T8_9LACO</name>
<protein>
    <submittedName>
        <fullName evidence="1">Uncharacterized protein</fullName>
    </submittedName>
</protein>
<dbReference type="RefSeq" id="WP_203643944.1">
    <property type="nucleotide sequence ID" value="NZ_BOLN01000003.1"/>
</dbReference>
<accession>A0ABW4D2T8</accession>
<sequence>MTNLAFSNVDSWAIWSVPTESLAGKTAKEREQAFGAAYQSETFPAAELPSDLGAALQASKFVLVGMNPGNAAIDHPADVDFLNFHGQKKSLDYRLAAAAYDTPAWGAFMTDLSGTVESDSTKVQITAADVNNLENHLDELGVPSDATLIAMGGKTAAPLTKFAKRPVAQIQHYSGANGHWNAEDVHNKLVEITK</sequence>